<dbReference type="CDD" id="cd08704">
    <property type="entry name" value="Met_tRNA_FMT_C"/>
    <property type="match status" value="1"/>
</dbReference>
<feature type="domain" description="Formyl transferase C-terminal" evidence="10">
    <location>
        <begin position="209"/>
        <end position="305"/>
    </location>
</feature>
<proteinExistence type="inferred from homology"/>
<reference evidence="11 12" key="1">
    <citation type="submission" date="2023-04" db="EMBL/GenBank/DDBJ databases">
        <title>A novel bacteria isolated from coastal sediment.</title>
        <authorList>
            <person name="Liu X.-J."/>
            <person name="Du Z.-J."/>
        </authorList>
    </citation>
    <scope>NUCLEOTIDE SEQUENCE [LARGE SCALE GENOMIC DNA]</scope>
    <source>
        <strain evidence="11 12">SDUM461004</strain>
    </source>
</reference>
<evidence type="ECO:0000256" key="2">
    <source>
        <dbReference type="ARBA" id="ARBA00010699"/>
    </source>
</evidence>
<dbReference type="InterPro" id="IPR002376">
    <property type="entry name" value="Formyl_transf_N"/>
</dbReference>
<dbReference type="InterPro" id="IPR005793">
    <property type="entry name" value="Formyl_trans_C"/>
</dbReference>
<evidence type="ECO:0000256" key="7">
    <source>
        <dbReference type="ARBA" id="ARBA00048558"/>
    </source>
</evidence>
<comment type="function">
    <text evidence="1 8">Attaches a formyl group to the free amino group of methionyl-tRNA(fMet). The formyl group appears to play a dual role in the initiator identity of N-formylmethionyl-tRNA by promoting its recognition by IF2 and preventing the misappropriation of this tRNA by the elongation apparatus.</text>
</comment>
<dbReference type="EMBL" id="JARXIC010000002">
    <property type="protein sequence ID" value="MDQ8193163.1"/>
    <property type="molecule type" value="Genomic_DNA"/>
</dbReference>
<accession>A0ABU1AHP9</accession>
<dbReference type="InterPro" id="IPR044135">
    <property type="entry name" value="Met-tRNA-FMT_C"/>
</dbReference>
<evidence type="ECO:0000256" key="8">
    <source>
        <dbReference type="HAMAP-Rule" id="MF_00182"/>
    </source>
</evidence>
<dbReference type="InterPro" id="IPR005794">
    <property type="entry name" value="Fmt"/>
</dbReference>
<dbReference type="InterPro" id="IPR037022">
    <property type="entry name" value="Formyl_trans_C_sf"/>
</dbReference>
<dbReference type="Proteomes" id="UP001243717">
    <property type="component" value="Unassembled WGS sequence"/>
</dbReference>
<comment type="similarity">
    <text evidence="2 8">Belongs to the Fmt family.</text>
</comment>
<dbReference type="PANTHER" id="PTHR11138:SF5">
    <property type="entry name" value="METHIONYL-TRNA FORMYLTRANSFERASE, MITOCHONDRIAL"/>
    <property type="match status" value="1"/>
</dbReference>
<gene>
    <name evidence="8 11" type="primary">fmt</name>
    <name evidence="11" type="ORF">QEH59_01910</name>
</gene>
<evidence type="ECO:0000259" key="9">
    <source>
        <dbReference type="Pfam" id="PF00551"/>
    </source>
</evidence>
<keyword evidence="6 8" id="KW-0648">Protein biosynthesis</keyword>
<dbReference type="EC" id="2.1.2.9" evidence="3 8"/>
<dbReference type="HAMAP" id="MF_00182">
    <property type="entry name" value="Formyl_trans"/>
    <property type="match status" value="1"/>
</dbReference>
<dbReference type="Gene3D" id="3.40.50.170">
    <property type="entry name" value="Formyl transferase, N-terminal domain"/>
    <property type="match status" value="1"/>
</dbReference>
<dbReference type="SUPFAM" id="SSF50486">
    <property type="entry name" value="FMT C-terminal domain-like"/>
    <property type="match status" value="1"/>
</dbReference>
<comment type="catalytic activity">
    <reaction evidence="7 8">
        <text>L-methionyl-tRNA(fMet) + (6R)-10-formyltetrahydrofolate = N-formyl-L-methionyl-tRNA(fMet) + (6S)-5,6,7,8-tetrahydrofolate + H(+)</text>
        <dbReference type="Rhea" id="RHEA:24380"/>
        <dbReference type="Rhea" id="RHEA-COMP:9952"/>
        <dbReference type="Rhea" id="RHEA-COMP:9953"/>
        <dbReference type="ChEBI" id="CHEBI:15378"/>
        <dbReference type="ChEBI" id="CHEBI:57453"/>
        <dbReference type="ChEBI" id="CHEBI:78530"/>
        <dbReference type="ChEBI" id="CHEBI:78844"/>
        <dbReference type="ChEBI" id="CHEBI:195366"/>
        <dbReference type="EC" id="2.1.2.9"/>
    </reaction>
</comment>
<organism evidence="11 12">
    <name type="scientific">Thalassobacterium sedimentorum</name>
    <dbReference type="NCBI Taxonomy" id="3041258"/>
    <lineage>
        <taxon>Bacteria</taxon>
        <taxon>Pseudomonadati</taxon>
        <taxon>Verrucomicrobiota</taxon>
        <taxon>Opitutia</taxon>
        <taxon>Puniceicoccales</taxon>
        <taxon>Coraliomargaritaceae</taxon>
        <taxon>Thalassobacterium</taxon>
    </lineage>
</organism>
<comment type="caution">
    <text evidence="11">The sequence shown here is derived from an EMBL/GenBank/DDBJ whole genome shotgun (WGS) entry which is preliminary data.</text>
</comment>
<evidence type="ECO:0000313" key="11">
    <source>
        <dbReference type="EMBL" id="MDQ8193163.1"/>
    </source>
</evidence>
<name>A0ABU1AHP9_9BACT</name>
<dbReference type="InterPro" id="IPR011034">
    <property type="entry name" value="Formyl_transferase-like_C_sf"/>
</dbReference>
<dbReference type="RefSeq" id="WP_308983671.1">
    <property type="nucleotide sequence ID" value="NZ_JARXIC010000002.1"/>
</dbReference>
<feature type="domain" description="Formyl transferase N-terminal" evidence="9">
    <location>
        <begin position="25"/>
        <end position="176"/>
    </location>
</feature>
<keyword evidence="5 8" id="KW-0808">Transferase</keyword>
<dbReference type="InterPro" id="IPR041711">
    <property type="entry name" value="Met-tRNA-FMT_N"/>
</dbReference>
<dbReference type="PANTHER" id="PTHR11138">
    <property type="entry name" value="METHIONYL-TRNA FORMYLTRANSFERASE"/>
    <property type="match status" value="1"/>
</dbReference>
<dbReference type="Gene3D" id="3.10.25.10">
    <property type="entry name" value="Formyl transferase, C-terminal domain"/>
    <property type="match status" value="1"/>
</dbReference>
<sequence length="323" mass="34566">MSDLPKIVYFGSDAICLPGLRYLVEQGSQLCTLAAVVTQPDRRQGRGKKLQQNPVAAYASEQGIQLLQPDKPDAALAEWLRAESVALAFVMAYGHFLPKSVREAPTHGMLNFHGSLLPAYRGASPVETAIALGEQETGVCLMQIVKEMDAGDVADRESVRIESTDTSPIVRAKVGEAVVPLLQRDLAAALSGQLDFVPQDVSQATFCRKISKEDGALDFNQSAAGLDARLRAFTPWPGAYFDHRETRVKVGRCTVSTSSSRAQPGTVVAVGDSVEVATAEGVVSLHELQRPGGRMLPAPDFLRGYPIEEGEVLASVASAPLLV</sequence>
<dbReference type="NCBIfam" id="TIGR00460">
    <property type="entry name" value="fmt"/>
    <property type="match status" value="1"/>
</dbReference>
<dbReference type="Pfam" id="PF02911">
    <property type="entry name" value="Formyl_trans_C"/>
    <property type="match status" value="1"/>
</dbReference>
<feature type="binding site" evidence="8">
    <location>
        <begin position="115"/>
        <end position="118"/>
    </location>
    <ligand>
        <name>(6S)-5,6,7,8-tetrahydrofolate</name>
        <dbReference type="ChEBI" id="CHEBI:57453"/>
    </ligand>
</feature>
<keyword evidence="12" id="KW-1185">Reference proteome</keyword>
<evidence type="ECO:0000256" key="4">
    <source>
        <dbReference type="ARBA" id="ARBA00016014"/>
    </source>
</evidence>
<evidence type="ECO:0000256" key="5">
    <source>
        <dbReference type="ARBA" id="ARBA00022679"/>
    </source>
</evidence>
<dbReference type="GO" id="GO:0004479">
    <property type="term" value="F:methionyl-tRNA formyltransferase activity"/>
    <property type="evidence" value="ECO:0007669"/>
    <property type="project" value="UniProtKB-EC"/>
</dbReference>
<evidence type="ECO:0000256" key="3">
    <source>
        <dbReference type="ARBA" id="ARBA00012261"/>
    </source>
</evidence>
<protein>
    <recommendedName>
        <fullName evidence="4 8">Methionyl-tRNA formyltransferase</fullName>
        <ecNumber evidence="3 8">2.1.2.9</ecNumber>
    </recommendedName>
</protein>
<evidence type="ECO:0000313" key="12">
    <source>
        <dbReference type="Proteomes" id="UP001243717"/>
    </source>
</evidence>
<dbReference type="SUPFAM" id="SSF53328">
    <property type="entry name" value="Formyltransferase"/>
    <property type="match status" value="1"/>
</dbReference>
<dbReference type="InterPro" id="IPR036477">
    <property type="entry name" value="Formyl_transf_N_sf"/>
</dbReference>
<evidence type="ECO:0000256" key="1">
    <source>
        <dbReference type="ARBA" id="ARBA00002606"/>
    </source>
</evidence>
<dbReference type="CDD" id="cd08646">
    <property type="entry name" value="FMT_core_Met-tRNA-FMT_N"/>
    <property type="match status" value="1"/>
</dbReference>
<evidence type="ECO:0000259" key="10">
    <source>
        <dbReference type="Pfam" id="PF02911"/>
    </source>
</evidence>
<dbReference type="Pfam" id="PF00551">
    <property type="entry name" value="Formyl_trans_N"/>
    <property type="match status" value="1"/>
</dbReference>
<evidence type="ECO:0000256" key="6">
    <source>
        <dbReference type="ARBA" id="ARBA00022917"/>
    </source>
</evidence>